<dbReference type="InterPro" id="IPR046032">
    <property type="entry name" value="DUF5990"/>
</dbReference>
<protein>
    <submittedName>
        <fullName evidence="1">Uncharacterized protein</fullName>
    </submittedName>
</protein>
<dbReference type="HOGENOM" id="CLU_1871161_0_0_6"/>
<organism evidence="1 2">
    <name type="scientific">Azotobacter chroococcum NCIMB 8003</name>
    <dbReference type="NCBI Taxonomy" id="1328314"/>
    <lineage>
        <taxon>Bacteria</taxon>
        <taxon>Pseudomonadati</taxon>
        <taxon>Pseudomonadota</taxon>
        <taxon>Gammaproteobacteria</taxon>
        <taxon>Pseudomonadales</taxon>
        <taxon>Pseudomonadaceae</taxon>
        <taxon>Azotobacter</taxon>
    </lineage>
</organism>
<evidence type="ECO:0000313" key="1">
    <source>
        <dbReference type="EMBL" id="AJE23472.1"/>
    </source>
</evidence>
<reference evidence="1 2" key="1">
    <citation type="journal article" date="2015" name="PLoS ONE">
        <title>Azotobacter Genomes: The Genome of Azotobacter chroococcum NCIMB 8003 (ATCC 4412).</title>
        <authorList>
            <person name="Robson R.L."/>
            <person name="Jones R."/>
            <person name="Robson R.M."/>
            <person name="Schwartz A."/>
            <person name="Richardson T.H."/>
        </authorList>
    </citation>
    <scope>NUCLEOTIDE SEQUENCE [LARGE SCALE GENOMIC DNA]</scope>
    <source>
        <strain evidence="1 2">NCIMB 8003</strain>
        <plasmid evidence="2">Plasmid pAcX50a</plasmid>
    </source>
</reference>
<evidence type="ECO:0000313" key="2">
    <source>
        <dbReference type="Proteomes" id="UP000068210"/>
    </source>
</evidence>
<dbReference type="RefSeq" id="WP_040107047.1">
    <property type="nucleotide sequence ID" value="NZ_CP010416.1"/>
</dbReference>
<dbReference type="Proteomes" id="UP000068210">
    <property type="component" value="Plasmid pAcX50a"/>
</dbReference>
<name>A0A0C4WWX3_9GAMM</name>
<dbReference type="KEGG" id="acx:Achr_a80"/>
<geneLocation type="plasmid" evidence="1 2">
    <name>pAcX50a</name>
</geneLocation>
<dbReference type="AlphaFoldDB" id="A0A0C4WWX3"/>
<keyword evidence="1" id="KW-0614">Plasmid</keyword>
<dbReference type="Pfam" id="PF19452">
    <property type="entry name" value="DUF5990"/>
    <property type="match status" value="1"/>
</dbReference>
<keyword evidence="2" id="KW-1185">Reference proteome</keyword>
<sequence length="136" mass="15226">MSDLPNKLQVTLICKALPVLEESAVFGLQDKSQVVHEGSRKRDGSHEFAGVIEVRDKGAGVVDFAGPLVHGTPGARFLYLSWKRTVDAAAPWVQRIKVPLQFTVSDLVKAIEIRADVTERRPHAREPVKWKVEFRE</sequence>
<dbReference type="EMBL" id="CP010416">
    <property type="protein sequence ID" value="AJE23472.1"/>
    <property type="molecule type" value="Genomic_DNA"/>
</dbReference>
<accession>A0A0C4WWX3</accession>
<gene>
    <name evidence="1" type="ORF">Achr_a80</name>
</gene>
<proteinExistence type="predicted"/>